<evidence type="ECO:0000256" key="9">
    <source>
        <dbReference type="SAM" id="SignalP"/>
    </source>
</evidence>
<feature type="signal peptide" evidence="9">
    <location>
        <begin position="1"/>
        <end position="21"/>
    </location>
</feature>
<keyword evidence="12" id="KW-1185">Reference proteome</keyword>
<name>A0ABC9ABW0_9POAL</name>
<protein>
    <recommendedName>
        <fullName evidence="3">pectinesterase</fullName>
        <ecNumber evidence="3">3.1.1.11</ecNumber>
    </recommendedName>
</protein>
<evidence type="ECO:0000256" key="2">
    <source>
        <dbReference type="ARBA" id="ARBA00008891"/>
    </source>
</evidence>
<feature type="chain" id="PRO_5044784083" description="pectinesterase" evidence="9">
    <location>
        <begin position="22"/>
        <end position="356"/>
    </location>
</feature>
<dbReference type="EC" id="3.1.1.11" evidence="3"/>
<dbReference type="Proteomes" id="UP001497457">
    <property type="component" value="Chromosome 20rd"/>
</dbReference>
<dbReference type="SUPFAM" id="SSF51126">
    <property type="entry name" value="Pectin lyase-like"/>
    <property type="match status" value="1"/>
</dbReference>
<keyword evidence="9" id="KW-0732">Signal</keyword>
<reference evidence="12" key="1">
    <citation type="submission" date="2024-06" db="EMBL/GenBank/DDBJ databases">
        <authorList>
            <person name="Ryan C."/>
        </authorList>
    </citation>
    <scope>NUCLEOTIDE SEQUENCE [LARGE SCALE GENOMIC DNA]</scope>
</reference>
<dbReference type="PANTHER" id="PTHR31321">
    <property type="entry name" value="ACYL-COA THIOESTER HYDROLASE YBHC-RELATED"/>
    <property type="match status" value="1"/>
</dbReference>
<dbReference type="InterPro" id="IPR012334">
    <property type="entry name" value="Pectin_lyas_fold"/>
</dbReference>
<dbReference type="Pfam" id="PF01095">
    <property type="entry name" value="Pectinesterase"/>
    <property type="match status" value="1"/>
</dbReference>
<evidence type="ECO:0000256" key="4">
    <source>
        <dbReference type="ARBA" id="ARBA00022801"/>
    </source>
</evidence>
<evidence type="ECO:0000256" key="7">
    <source>
        <dbReference type="ARBA" id="ARBA00047928"/>
    </source>
</evidence>
<comment type="similarity">
    <text evidence="2">Belongs to the pectinesterase family.</text>
</comment>
<evidence type="ECO:0000313" key="11">
    <source>
        <dbReference type="EMBL" id="CAL4975151.1"/>
    </source>
</evidence>
<sequence>MASRTALITSVLLLVVPSSSSYVKFDLHGIYTGGRLTHQGTAAGVERTPSTTEAAVRSRIRLQAALTITVDQSGKGNYTKIQDAINAVPKNNNSGSAGGVLIKIMPGTYSEKVIVDKTGISLIGTSASSTIVTWSGRWTSEDSATIHVRCTGSDFVARNITFQNTYGPGAQAIAARVSGDKAAFYGCRFVSFQDTILDETGRHYYSNCYVEGATDFMFGNGKAFFEKCHLNSTSTNGGAFTAHGREAEANKTGFSFVDCNLTGIRVGKSILGRPWFPYARVVFARCNMSNAVDPVGWNNWGHPENERTAFFGQFQCYGEGSRTDARVSWSHNHMSPAEAKPFLTKEDWVDGKEWIN</sequence>
<dbReference type="FunFam" id="2.160.20.10:FF:000013">
    <property type="entry name" value="Pectinesterase"/>
    <property type="match status" value="1"/>
</dbReference>
<keyword evidence="4" id="KW-0378">Hydrolase</keyword>
<evidence type="ECO:0000256" key="6">
    <source>
        <dbReference type="ARBA" id="ARBA00023180"/>
    </source>
</evidence>
<feature type="domain" description="Pectinesterase catalytic" evidence="10">
    <location>
        <begin position="68"/>
        <end position="345"/>
    </location>
</feature>
<comment type="pathway">
    <text evidence="1">Glycan metabolism; pectin degradation; 2-dehydro-3-deoxy-D-gluconate from pectin: step 1/5.</text>
</comment>
<evidence type="ECO:0000256" key="5">
    <source>
        <dbReference type="ARBA" id="ARBA00023085"/>
    </source>
</evidence>
<evidence type="ECO:0000259" key="10">
    <source>
        <dbReference type="Pfam" id="PF01095"/>
    </source>
</evidence>
<dbReference type="PANTHER" id="PTHR31321:SF80">
    <property type="entry name" value="PECTINESTERASE"/>
    <property type="match status" value="1"/>
</dbReference>
<gene>
    <name evidence="11" type="ORF">URODEC1_LOCUS52959</name>
</gene>
<comment type="catalytic activity">
    <reaction evidence="7">
        <text>[(1-&gt;4)-alpha-D-galacturonosyl methyl ester](n) + n H2O = [(1-&gt;4)-alpha-D-galacturonosyl](n) + n methanol + n H(+)</text>
        <dbReference type="Rhea" id="RHEA:22380"/>
        <dbReference type="Rhea" id="RHEA-COMP:14570"/>
        <dbReference type="Rhea" id="RHEA-COMP:14573"/>
        <dbReference type="ChEBI" id="CHEBI:15377"/>
        <dbReference type="ChEBI" id="CHEBI:15378"/>
        <dbReference type="ChEBI" id="CHEBI:17790"/>
        <dbReference type="ChEBI" id="CHEBI:140522"/>
        <dbReference type="ChEBI" id="CHEBI:140523"/>
        <dbReference type="EC" id="3.1.1.11"/>
    </reaction>
</comment>
<dbReference type="InterPro" id="IPR000070">
    <property type="entry name" value="Pectinesterase_cat"/>
</dbReference>
<keyword evidence="5" id="KW-0063">Aspartyl esterase</keyword>
<evidence type="ECO:0000256" key="1">
    <source>
        <dbReference type="ARBA" id="ARBA00005184"/>
    </source>
</evidence>
<dbReference type="InterPro" id="IPR011050">
    <property type="entry name" value="Pectin_lyase_fold/virulence"/>
</dbReference>
<comment type="function">
    <text evidence="8">Acts in the modification of cell walls via demethylesterification of cell wall pectin.</text>
</comment>
<reference evidence="11 12" key="2">
    <citation type="submission" date="2024-10" db="EMBL/GenBank/DDBJ databases">
        <authorList>
            <person name="Ryan C."/>
        </authorList>
    </citation>
    <scope>NUCLEOTIDE SEQUENCE [LARGE SCALE GENOMIC DNA]</scope>
</reference>
<evidence type="ECO:0000313" key="12">
    <source>
        <dbReference type="Proteomes" id="UP001497457"/>
    </source>
</evidence>
<accession>A0ABC9ABW0</accession>
<dbReference type="GO" id="GO:0030599">
    <property type="term" value="F:pectinesterase activity"/>
    <property type="evidence" value="ECO:0007669"/>
    <property type="project" value="UniProtKB-EC"/>
</dbReference>
<evidence type="ECO:0000256" key="8">
    <source>
        <dbReference type="ARBA" id="ARBA00057335"/>
    </source>
</evidence>
<keyword evidence="6" id="KW-0325">Glycoprotein</keyword>
<proteinExistence type="inferred from homology"/>
<dbReference type="Gene3D" id="2.160.20.10">
    <property type="entry name" value="Single-stranded right-handed beta-helix, Pectin lyase-like"/>
    <property type="match status" value="1"/>
</dbReference>
<dbReference type="AlphaFoldDB" id="A0ABC9ABW0"/>
<organism evidence="11 12">
    <name type="scientific">Urochloa decumbens</name>
    <dbReference type="NCBI Taxonomy" id="240449"/>
    <lineage>
        <taxon>Eukaryota</taxon>
        <taxon>Viridiplantae</taxon>
        <taxon>Streptophyta</taxon>
        <taxon>Embryophyta</taxon>
        <taxon>Tracheophyta</taxon>
        <taxon>Spermatophyta</taxon>
        <taxon>Magnoliopsida</taxon>
        <taxon>Liliopsida</taxon>
        <taxon>Poales</taxon>
        <taxon>Poaceae</taxon>
        <taxon>PACMAD clade</taxon>
        <taxon>Panicoideae</taxon>
        <taxon>Panicodae</taxon>
        <taxon>Paniceae</taxon>
        <taxon>Melinidinae</taxon>
        <taxon>Urochloa</taxon>
    </lineage>
</organism>
<dbReference type="EMBL" id="OZ075130">
    <property type="protein sequence ID" value="CAL4975151.1"/>
    <property type="molecule type" value="Genomic_DNA"/>
</dbReference>
<evidence type="ECO:0000256" key="3">
    <source>
        <dbReference type="ARBA" id="ARBA00013229"/>
    </source>
</evidence>